<dbReference type="OrthoDB" id="7092360at2759"/>
<evidence type="ECO:0000313" key="2">
    <source>
        <dbReference type="Proteomes" id="UP000314294"/>
    </source>
</evidence>
<organism evidence="1 2">
    <name type="scientific">Liparis tanakae</name>
    <name type="common">Tanaka's snailfish</name>
    <dbReference type="NCBI Taxonomy" id="230148"/>
    <lineage>
        <taxon>Eukaryota</taxon>
        <taxon>Metazoa</taxon>
        <taxon>Chordata</taxon>
        <taxon>Craniata</taxon>
        <taxon>Vertebrata</taxon>
        <taxon>Euteleostomi</taxon>
        <taxon>Actinopterygii</taxon>
        <taxon>Neopterygii</taxon>
        <taxon>Teleostei</taxon>
        <taxon>Neoteleostei</taxon>
        <taxon>Acanthomorphata</taxon>
        <taxon>Eupercaria</taxon>
        <taxon>Perciformes</taxon>
        <taxon>Cottioidei</taxon>
        <taxon>Cottales</taxon>
        <taxon>Liparidae</taxon>
        <taxon>Liparis</taxon>
    </lineage>
</organism>
<keyword evidence="2" id="KW-1185">Reference proteome</keyword>
<gene>
    <name evidence="1" type="ORF">EYF80_012193</name>
</gene>
<dbReference type="Proteomes" id="UP000314294">
    <property type="component" value="Unassembled WGS sequence"/>
</dbReference>
<reference evidence="1 2" key="1">
    <citation type="submission" date="2019-03" db="EMBL/GenBank/DDBJ databases">
        <title>First draft genome of Liparis tanakae, snailfish: a comprehensive survey of snailfish specific genes.</title>
        <authorList>
            <person name="Kim W."/>
            <person name="Song I."/>
            <person name="Jeong J.-H."/>
            <person name="Kim D."/>
            <person name="Kim S."/>
            <person name="Ryu S."/>
            <person name="Song J.Y."/>
            <person name="Lee S.K."/>
        </authorList>
    </citation>
    <scope>NUCLEOTIDE SEQUENCE [LARGE SCALE GENOMIC DNA]</scope>
    <source>
        <tissue evidence="1">Muscle</tissue>
    </source>
</reference>
<accession>A0A4Z2IKA8</accession>
<dbReference type="EMBL" id="SRLO01000081">
    <property type="protein sequence ID" value="TNN77603.1"/>
    <property type="molecule type" value="Genomic_DNA"/>
</dbReference>
<name>A0A4Z2IKA8_9TELE</name>
<comment type="caution">
    <text evidence="1">The sequence shown here is derived from an EMBL/GenBank/DDBJ whole genome shotgun (WGS) entry which is preliminary data.</text>
</comment>
<proteinExistence type="predicted"/>
<protein>
    <submittedName>
        <fullName evidence="1">Uncharacterized protein</fullName>
    </submittedName>
</protein>
<dbReference type="AlphaFoldDB" id="A0A4Z2IKA8"/>
<sequence>MLMIHTAMQMREMTLDSCSPNSSSFFCRGVFSCSVAAISSRILPISVLMPEATTTPTAFPAAMCSDGILLWNPVEHDDN</sequence>
<evidence type="ECO:0000313" key="1">
    <source>
        <dbReference type="EMBL" id="TNN77603.1"/>
    </source>
</evidence>